<dbReference type="Pfam" id="PF12833">
    <property type="entry name" value="HTH_18"/>
    <property type="match status" value="1"/>
</dbReference>
<protein>
    <recommendedName>
        <fullName evidence="5">HTH araC/xylS-type domain-containing protein</fullName>
    </recommendedName>
</protein>
<dbReference type="SUPFAM" id="SSF46689">
    <property type="entry name" value="Homeodomain-like"/>
    <property type="match status" value="2"/>
</dbReference>
<dbReference type="SUPFAM" id="SSF51215">
    <property type="entry name" value="Regulatory protein AraC"/>
    <property type="match status" value="1"/>
</dbReference>
<organism evidence="6 7">
    <name type="scientific">Entotheonella factor</name>
    <dbReference type="NCBI Taxonomy" id="1429438"/>
    <lineage>
        <taxon>Bacteria</taxon>
        <taxon>Pseudomonadati</taxon>
        <taxon>Nitrospinota/Tectimicrobiota group</taxon>
        <taxon>Candidatus Tectimicrobiota</taxon>
        <taxon>Candidatus Entotheonellia</taxon>
        <taxon>Candidatus Entotheonellales</taxon>
        <taxon>Candidatus Entotheonellaceae</taxon>
        <taxon>Candidatus Entotheonella</taxon>
    </lineage>
</organism>
<keyword evidence="7" id="KW-1185">Reference proteome</keyword>
<dbReference type="InterPro" id="IPR032783">
    <property type="entry name" value="AraC_lig"/>
</dbReference>
<keyword evidence="3" id="KW-0010">Activator</keyword>
<dbReference type="PANTHER" id="PTHR46796:SF7">
    <property type="entry name" value="ARAC FAMILY TRANSCRIPTIONAL REGULATOR"/>
    <property type="match status" value="1"/>
</dbReference>
<dbReference type="InterPro" id="IPR037923">
    <property type="entry name" value="HTH-like"/>
</dbReference>
<dbReference type="PROSITE" id="PS00041">
    <property type="entry name" value="HTH_ARAC_FAMILY_1"/>
    <property type="match status" value="1"/>
</dbReference>
<dbReference type="HOGENOM" id="CLU_000445_81_0_7"/>
<dbReference type="PANTHER" id="PTHR46796">
    <property type="entry name" value="HTH-TYPE TRANSCRIPTIONAL ACTIVATOR RHAS-RELATED"/>
    <property type="match status" value="1"/>
</dbReference>
<dbReference type="InterPro" id="IPR018060">
    <property type="entry name" value="HTH_AraC"/>
</dbReference>
<evidence type="ECO:0000256" key="3">
    <source>
        <dbReference type="ARBA" id="ARBA00023159"/>
    </source>
</evidence>
<evidence type="ECO:0000256" key="2">
    <source>
        <dbReference type="ARBA" id="ARBA00023125"/>
    </source>
</evidence>
<dbReference type="PROSITE" id="PS01124">
    <property type="entry name" value="HTH_ARAC_FAMILY_2"/>
    <property type="match status" value="1"/>
</dbReference>
<comment type="caution">
    <text evidence="6">The sequence shown here is derived from an EMBL/GenBank/DDBJ whole genome shotgun (WGS) entry which is preliminary data.</text>
</comment>
<evidence type="ECO:0000256" key="1">
    <source>
        <dbReference type="ARBA" id="ARBA00023015"/>
    </source>
</evidence>
<keyword evidence="1" id="KW-0805">Transcription regulation</keyword>
<dbReference type="InterPro" id="IPR018062">
    <property type="entry name" value="HTH_AraC-typ_CS"/>
</dbReference>
<dbReference type="SMART" id="SM00342">
    <property type="entry name" value="HTH_ARAC"/>
    <property type="match status" value="1"/>
</dbReference>
<sequence>MDILSDVLQSIRLEGSVFFRSALARPWGMACPENDTPLFHIVLFGHCWLQTSAMNQAIRVENGDIVLIPRGEAHWIADSPHSERISSTRLLEAYQCGAPLFQQGEIATRLLCGYFRFDKGLQHPLMGALPPYVHIKQGTRAEDLWLRRMIETMDLEAEANHPGKDVVVDRLCEILFIEILRRTEETLGQQGSFLAALEDPIIRHAMQLIHTQLDHPWTLEELAREVGTSRAVFAARFHQLVGVPPKAYITAWRLHKATRLLADRGLSLSAVAAEVGFASDSAFSKAFKRCFKIAPSTLRQRMQRALSPSLSDSDARTYH</sequence>
<dbReference type="GO" id="GO:0003700">
    <property type="term" value="F:DNA-binding transcription factor activity"/>
    <property type="evidence" value="ECO:0007669"/>
    <property type="project" value="InterPro"/>
</dbReference>
<dbReference type="AlphaFoldDB" id="W4LG13"/>
<dbReference type="GO" id="GO:0043565">
    <property type="term" value="F:sequence-specific DNA binding"/>
    <property type="evidence" value="ECO:0007669"/>
    <property type="project" value="InterPro"/>
</dbReference>
<reference evidence="6 7" key="1">
    <citation type="journal article" date="2014" name="Nature">
        <title>An environmental bacterial taxon with a large and distinct metabolic repertoire.</title>
        <authorList>
            <person name="Wilson M.C."/>
            <person name="Mori T."/>
            <person name="Ruckert C."/>
            <person name="Uria A.R."/>
            <person name="Helf M.J."/>
            <person name="Takada K."/>
            <person name="Gernert C."/>
            <person name="Steffens U.A."/>
            <person name="Heycke N."/>
            <person name="Schmitt S."/>
            <person name="Rinke C."/>
            <person name="Helfrich E.J."/>
            <person name="Brachmann A.O."/>
            <person name="Gurgui C."/>
            <person name="Wakimoto T."/>
            <person name="Kracht M."/>
            <person name="Crusemann M."/>
            <person name="Hentschel U."/>
            <person name="Abe I."/>
            <person name="Matsunaga S."/>
            <person name="Kalinowski J."/>
            <person name="Takeyama H."/>
            <person name="Piel J."/>
        </authorList>
    </citation>
    <scope>NUCLEOTIDE SEQUENCE [LARGE SCALE GENOMIC DNA]</scope>
    <source>
        <strain evidence="7">TSY1</strain>
    </source>
</reference>
<evidence type="ECO:0000313" key="6">
    <source>
        <dbReference type="EMBL" id="ETW96665.1"/>
    </source>
</evidence>
<dbReference type="Gene3D" id="1.10.10.60">
    <property type="entry name" value="Homeodomain-like"/>
    <property type="match status" value="2"/>
</dbReference>
<keyword evidence="2" id="KW-0238">DNA-binding</keyword>
<name>W4LG13_ENTF1</name>
<dbReference type="InterPro" id="IPR050204">
    <property type="entry name" value="AraC_XylS_family_regulators"/>
</dbReference>
<evidence type="ECO:0000313" key="7">
    <source>
        <dbReference type="Proteomes" id="UP000019141"/>
    </source>
</evidence>
<dbReference type="InterPro" id="IPR009057">
    <property type="entry name" value="Homeodomain-like_sf"/>
</dbReference>
<dbReference type="EMBL" id="AZHW01000759">
    <property type="protein sequence ID" value="ETW96665.1"/>
    <property type="molecule type" value="Genomic_DNA"/>
</dbReference>
<feature type="domain" description="HTH araC/xylS-type" evidence="5">
    <location>
        <begin position="203"/>
        <end position="301"/>
    </location>
</feature>
<dbReference type="Proteomes" id="UP000019141">
    <property type="component" value="Unassembled WGS sequence"/>
</dbReference>
<accession>W4LG13</accession>
<keyword evidence="4" id="KW-0804">Transcription</keyword>
<evidence type="ECO:0000259" key="5">
    <source>
        <dbReference type="PROSITE" id="PS01124"/>
    </source>
</evidence>
<dbReference type="Pfam" id="PF12852">
    <property type="entry name" value="Cupin_6"/>
    <property type="match status" value="1"/>
</dbReference>
<proteinExistence type="predicted"/>
<evidence type="ECO:0000256" key="4">
    <source>
        <dbReference type="ARBA" id="ARBA00023163"/>
    </source>
</evidence>
<gene>
    <name evidence="6" type="ORF">ETSY1_25645</name>
</gene>